<feature type="domain" description="DprA winged helix" evidence="4">
    <location>
        <begin position="348"/>
        <end position="398"/>
    </location>
</feature>
<comment type="caution">
    <text evidence="5">The sequence shown here is derived from an EMBL/GenBank/DDBJ whole genome shotgun (WGS) entry which is preliminary data.</text>
</comment>
<name>A0ABR7HQA0_9FIRM</name>
<evidence type="ECO:0000313" key="6">
    <source>
        <dbReference type="Proteomes" id="UP000660021"/>
    </source>
</evidence>
<dbReference type="InterPro" id="IPR036388">
    <property type="entry name" value="WH-like_DNA-bd_sf"/>
</dbReference>
<dbReference type="PANTHER" id="PTHR43022">
    <property type="entry name" value="PROTEIN SMF"/>
    <property type="match status" value="1"/>
</dbReference>
<dbReference type="Gene3D" id="1.10.10.10">
    <property type="entry name" value="Winged helix-like DNA-binding domain superfamily/Winged helix DNA-binding domain"/>
    <property type="match status" value="1"/>
</dbReference>
<dbReference type="Proteomes" id="UP000660021">
    <property type="component" value="Unassembled WGS sequence"/>
</dbReference>
<dbReference type="InterPro" id="IPR057666">
    <property type="entry name" value="DrpA_SLOG"/>
</dbReference>
<comment type="similarity">
    <text evidence="1">Belongs to the DprA/Smf family.</text>
</comment>
<dbReference type="EMBL" id="JACOPR010000001">
    <property type="protein sequence ID" value="MBC5729657.1"/>
    <property type="molecule type" value="Genomic_DNA"/>
</dbReference>
<sequence length="410" mass="44465">MSVLKYWLWLTTRPSIRPGEAAALAERLGGAEQVYVADRAEYELLGLPSKLREELCHKEMDWPERILEDCARRNIRILTIQDAAYPERLRQIDAPPALLYVKGKNLSFDERVVIGVVGSRRASPYGIEKAAELGRDLARRGAVVVSGVAQGVDAAALRSAIRAGGTVCSVLGGGIDVVYPSSSADLYRVVPQVGTLISEYPPGTATEGWHYPIRNRIISGLSLGVAAVEASVKSGTLITARTALDQNRDVFAFPGLAGNPGSQGTNLLIQRGEAKLIQSAADILVEYEGLYSARLRPGPPRKREKREPGAQEAPQHPRPKGPEPAPQAVDNSEGRAYSTFQEQTGEFTAEEKAILLALGEERLRPDDLVERTGLPASGVLASLTMLTMRGILAQRPGNFFEALILLREKD</sequence>
<dbReference type="Pfam" id="PF17782">
    <property type="entry name" value="WHD_DprA"/>
    <property type="match status" value="1"/>
</dbReference>
<reference evidence="5 6" key="1">
    <citation type="submission" date="2020-08" db="EMBL/GenBank/DDBJ databases">
        <title>Genome public.</title>
        <authorList>
            <person name="Liu C."/>
            <person name="Sun Q."/>
        </authorList>
    </citation>
    <scope>NUCLEOTIDE SEQUENCE [LARGE SCALE GENOMIC DNA]</scope>
    <source>
        <strain evidence="5 6">New-38</strain>
    </source>
</reference>
<evidence type="ECO:0000313" key="5">
    <source>
        <dbReference type="EMBL" id="MBC5729657.1"/>
    </source>
</evidence>
<gene>
    <name evidence="5" type="primary">dprA</name>
    <name evidence="5" type="ORF">H8S34_02270</name>
</gene>
<feature type="region of interest" description="Disordered" evidence="2">
    <location>
        <begin position="294"/>
        <end position="333"/>
    </location>
</feature>
<dbReference type="NCBIfam" id="TIGR00732">
    <property type="entry name" value="dprA"/>
    <property type="match status" value="1"/>
</dbReference>
<dbReference type="PANTHER" id="PTHR43022:SF1">
    <property type="entry name" value="PROTEIN SMF"/>
    <property type="match status" value="1"/>
</dbReference>
<evidence type="ECO:0000256" key="1">
    <source>
        <dbReference type="ARBA" id="ARBA00006525"/>
    </source>
</evidence>
<dbReference type="RefSeq" id="WP_186962914.1">
    <property type="nucleotide sequence ID" value="NZ_JACOPR010000001.1"/>
</dbReference>
<keyword evidence="6" id="KW-1185">Reference proteome</keyword>
<feature type="domain" description="Smf/DprA SLOG" evidence="3">
    <location>
        <begin position="77"/>
        <end position="287"/>
    </location>
</feature>
<protein>
    <submittedName>
        <fullName evidence="5">DNA-protecting protein DprA</fullName>
    </submittedName>
</protein>
<dbReference type="Gene3D" id="3.40.50.450">
    <property type="match status" value="1"/>
</dbReference>
<organism evidence="5 6">
    <name type="scientific">Pseudoflavonifractor hominis</name>
    <dbReference type="NCBI Taxonomy" id="2763059"/>
    <lineage>
        <taxon>Bacteria</taxon>
        <taxon>Bacillati</taxon>
        <taxon>Bacillota</taxon>
        <taxon>Clostridia</taxon>
        <taxon>Eubacteriales</taxon>
        <taxon>Oscillospiraceae</taxon>
        <taxon>Pseudoflavonifractor</taxon>
    </lineage>
</organism>
<dbReference type="InterPro" id="IPR003488">
    <property type="entry name" value="DprA"/>
</dbReference>
<dbReference type="InterPro" id="IPR041614">
    <property type="entry name" value="DprA_WH"/>
</dbReference>
<evidence type="ECO:0000259" key="3">
    <source>
        <dbReference type="Pfam" id="PF02481"/>
    </source>
</evidence>
<evidence type="ECO:0000259" key="4">
    <source>
        <dbReference type="Pfam" id="PF17782"/>
    </source>
</evidence>
<dbReference type="SUPFAM" id="SSF102405">
    <property type="entry name" value="MCP/YpsA-like"/>
    <property type="match status" value="1"/>
</dbReference>
<evidence type="ECO:0000256" key="2">
    <source>
        <dbReference type="SAM" id="MobiDB-lite"/>
    </source>
</evidence>
<accession>A0ABR7HQA0</accession>
<proteinExistence type="inferred from homology"/>
<dbReference type="Pfam" id="PF02481">
    <property type="entry name" value="DNA_processg_A"/>
    <property type="match status" value="1"/>
</dbReference>